<dbReference type="RefSeq" id="WP_258215047.1">
    <property type="nucleotide sequence ID" value="NZ_JANQBD010000015.1"/>
</dbReference>
<organism evidence="1 2">
    <name type="scientific">Paenibacillus radicis</name>
    <name type="common">ex Xue et al. 2023</name>
    <dbReference type="NCBI Taxonomy" id="2972489"/>
    <lineage>
        <taxon>Bacteria</taxon>
        <taxon>Bacillati</taxon>
        <taxon>Bacillota</taxon>
        <taxon>Bacilli</taxon>
        <taxon>Bacillales</taxon>
        <taxon>Paenibacillaceae</taxon>
        <taxon>Paenibacillus</taxon>
    </lineage>
</organism>
<sequence>MGVTRIASSPGEQDELNKIMQLTFFDEVTEEDIRKTIWLLNRYTDMIDVIKNYEIAQKEMENGLSAYELLSAESSIAKRSSTEELYANIPANAVIMKDQRHTNYKFYVVLTNIIKGVVNNVRDPHEGLIAKLLFLEGMKYLKAQAYLEKGYKKDIHPIQATTFAEKRRRVIRNISNSLKINKTLDFVIIDFGRGRSKEGELGLKLPTLHHI</sequence>
<evidence type="ECO:0000313" key="2">
    <source>
        <dbReference type="Proteomes" id="UP001300012"/>
    </source>
</evidence>
<proteinExistence type="predicted"/>
<keyword evidence="2" id="KW-1185">Reference proteome</keyword>
<comment type="caution">
    <text evidence="1">The sequence shown here is derived from an EMBL/GenBank/DDBJ whole genome shotgun (WGS) entry which is preliminary data.</text>
</comment>
<accession>A0ABT1YJW9</accession>
<protein>
    <submittedName>
        <fullName evidence="1">Uncharacterized protein</fullName>
    </submittedName>
</protein>
<dbReference type="EMBL" id="JANQBD010000015">
    <property type="protein sequence ID" value="MCR8633471.1"/>
    <property type="molecule type" value="Genomic_DNA"/>
</dbReference>
<reference evidence="1 2" key="1">
    <citation type="submission" date="2022-08" db="EMBL/GenBank/DDBJ databases">
        <title>Paenibacillus endoradicis sp. nov., Paenibacillus radicibacter sp. nov and Paenibacillus pararadicis sp. nov., three cold-adapted plant growth-promoting bacteria isolated from root of Larix gmelinii in Great Khingan.</title>
        <authorList>
            <person name="Xue H."/>
        </authorList>
    </citation>
    <scope>NUCLEOTIDE SEQUENCE [LARGE SCALE GENOMIC DNA]</scope>
    <source>
        <strain evidence="1 2">N5-1-1-5</strain>
    </source>
</reference>
<gene>
    <name evidence="1" type="ORF">NV381_20005</name>
</gene>
<dbReference type="Proteomes" id="UP001300012">
    <property type="component" value="Unassembled WGS sequence"/>
</dbReference>
<name>A0ABT1YJW9_9BACL</name>
<evidence type="ECO:0000313" key="1">
    <source>
        <dbReference type="EMBL" id="MCR8633471.1"/>
    </source>
</evidence>